<dbReference type="EC" id="3.6.4.13" evidence="1"/>
<comment type="caution">
    <text evidence="1">The sequence shown here is derived from an EMBL/GenBank/DDBJ whole genome shotgun (WGS) entry which is preliminary data.</text>
</comment>
<keyword evidence="1" id="KW-0547">Nucleotide-binding</keyword>
<keyword evidence="1" id="KW-0067">ATP-binding</keyword>
<name>A0ACB8UW52_9EURO</name>
<proteinExistence type="predicted"/>
<sequence>MHSSSDTFNHPYSPYDIQLQFMRALYACIEERKVGIFESPTGTGKSLSLICGSLTWLRDHKRSEFLEETGGDDGDDEPGWMLEHSKNEKRKDIRERRKRLEDRLARIRDQEELQRRKPTESEQQFKRRRSNHTQHQIQEESEMITFELEDYDSDDQNSHCQESREDGGLSASTLALLEKLKGSASNDNQLEDENETKIFYCSRTHSQISQFSRELQRVVLPASIPPEIECAEMKYPTGKKQQTNELEEHTKHISLGSRKTMCINPKVRSLGNATAINERCLDLQRPEVDQKCPYAPSRENEAVITDFRDHVLARVQDIEDIGKLGKQMNICPYYASRSAIKNSEIVTLPYPLLLQKSAREALDISLKDHIIIIDEAHNLSDVIANIYSVTISLTQLQTALERLTIYAKKFKTRLKGKNRVYVAQVMRLLSSMASYLQSIHTSTGAAEGIVEHSLLMSGKGVDQINPHKLSRYLHESKLARKIDGYVEHSELSSNSQRGPRTTVPVLFQVQSFILSLMNPSAEGRIFFEKTGSDVSLKYTLLDPTAHFREVVEDARAVILAGGTMSPMSDYADYLFSYLAPEKLRTFSYGHVIPNNNLIARPIVQGHQGCNFDFTFEKRNSRDMVADLGRTIIEMCRLIPDGVVVFFPSYDFLKRVINLWKTAPSSAIAMNIFETLGQIKPILHESQEIVTNTEDILQTYAGLIDKGKGAILLSVMGGKLSEGINFSDRLGRAVIIVGLPFPNIRSAIWQAKMGYVEKKAYERSSGPEESRRSKAKAASRDFYENSCMRVVNQCIGRAIRHQNDYATILMLDRRYGTTQIQSKLPSWIRQSLVSSPLGITLKELRTFFDGKAVEIVQEK</sequence>
<keyword evidence="1" id="KW-0347">Helicase</keyword>
<keyword evidence="1" id="KW-0378">Hydrolase</keyword>
<reference evidence="1" key="1">
    <citation type="journal article" date="2022" name="bioRxiv">
        <title>Population genetic analysis of Ophidiomyces ophidiicola, the causative agent of snake fungal disease, indicates recent introductions to the USA.</title>
        <authorList>
            <person name="Ladner J.T."/>
            <person name="Palmer J.M."/>
            <person name="Ettinger C.L."/>
            <person name="Stajich J.E."/>
            <person name="Farrell T.M."/>
            <person name="Glorioso B.M."/>
            <person name="Lawson B."/>
            <person name="Price S.J."/>
            <person name="Stengle A.G."/>
            <person name="Grear D.A."/>
            <person name="Lorch J.M."/>
        </authorList>
    </citation>
    <scope>NUCLEOTIDE SEQUENCE</scope>
    <source>
        <strain evidence="1">NWHC 24266-5</strain>
    </source>
</reference>
<organism evidence="1">
    <name type="scientific">Ophidiomyces ophidiicola</name>
    <dbReference type="NCBI Taxonomy" id="1387563"/>
    <lineage>
        <taxon>Eukaryota</taxon>
        <taxon>Fungi</taxon>
        <taxon>Dikarya</taxon>
        <taxon>Ascomycota</taxon>
        <taxon>Pezizomycotina</taxon>
        <taxon>Eurotiomycetes</taxon>
        <taxon>Eurotiomycetidae</taxon>
        <taxon>Onygenales</taxon>
        <taxon>Onygenaceae</taxon>
        <taxon>Ophidiomyces</taxon>
    </lineage>
</organism>
<dbReference type="EMBL" id="JALBCA010000046">
    <property type="protein sequence ID" value="KAI2386619.1"/>
    <property type="molecule type" value="Genomic_DNA"/>
</dbReference>
<evidence type="ECO:0000313" key="1">
    <source>
        <dbReference type="EMBL" id="KAI2386619.1"/>
    </source>
</evidence>
<gene>
    <name evidence="1" type="primary">CHL1</name>
    <name evidence="1" type="ORF">LOY88_003478</name>
</gene>
<protein>
    <submittedName>
        <fullName evidence="1">ATP-dependent DNA helicase chl1</fullName>
        <ecNumber evidence="1">3.6.4.13</ecNumber>
    </submittedName>
</protein>
<accession>A0ACB8UW52</accession>